<evidence type="ECO:0000256" key="1">
    <source>
        <dbReference type="SAM" id="MobiDB-lite"/>
    </source>
</evidence>
<dbReference type="Pfam" id="PF08157">
    <property type="entry name" value="NUC129"/>
    <property type="match status" value="1"/>
</dbReference>
<accession>A0A9D3PDM9</accession>
<gene>
    <name evidence="3" type="ORF">MATL_G00255730</name>
</gene>
<name>A0A9D3PDM9_MEGAT</name>
<evidence type="ECO:0000313" key="3">
    <source>
        <dbReference type="EMBL" id="KAG7455351.1"/>
    </source>
</evidence>
<dbReference type="PANTHER" id="PTHR32337">
    <property type="entry name" value="NUCLEOLAR PROTEIN 7"/>
    <property type="match status" value="1"/>
</dbReference>
<feature type="region of interest" description="Disordered" evidence="1">
    <location>
        <begin position="69"/>
        <end position="176"/>
    </location>
</feature>
<organism evidence="3 4">
    <name type="scientific">Megalops atlanticus</name>
    <name type="common">Tarpon</name>
    <name type="synonym">Clupea gigantea</name>
    <dbReference type="NCBI Taxonomy" id="7932"/>
    <lineage>
        <taxon>Eukaryota</taxon>
        <taxon>Metazoa</taxon>
        <taxon>Chordata</taxon>
        <taxon>Craniata</taxon>
        <taxon>Vertebrata</taxon>
        <taxon>Euteleostomi</taxon>
        <taxon>Actinopterygii</taxon>
        <taxon>Neopterygii</taxon>
        <taxon>Teleostei</taxon>
        <taxon>Elopiformes</taxon>
        <taxon>Megalopidae</taxon>
        <taxon>Megalops</taxon>
    </lineage>
</organism>
<dbReference type="GO" id="GO:0005730">
    <property type="term" value="C:nucleolus"/>
    <property type="evidence" value="ECO:0007669"/>
    <property type="project" value="TreeGrafter"/>
</dbReference>
<feature type="compositionally biased region" description="Polar residues" evidence="1">
    <location>
        <begin position="153"/>
        <end position="162"/>
    </location>
</feature>
<keyword evidence="4" id="KW-1185">Reference proteome</keyword>
<dbReference type="GO" id="GO:0003723">
    <property type="term" value="F:RNA binding"/>
    <property type="evidence" value="ECO:0007669"/>
    <property type="project" value="TreeGrafter"/>
</dbReference>
<evidence type="ECO:0000259" key="2">
    <source>
        <dbReference type="Pfam" id="PF08157"/>
    </source>
</evidence>
<dbReference type="AlphaFoldDB" id="A0A9D3PDM9"/>
<feature type="compositionally biased region" description="Basic residues" evidence="1">
    <location>
        <begin position="143"/>
        <end position="152"/>
    </location>
</feature>
<feature type="region of interest" description="Disordered" evidence="1">
    <location>
        <begin position="205"/>
        <end position="224"/>
    </location>
</feature>
<dbReference type="InterPro" id="IPR012579">
    <property type="entry name" value="NOL7_C"/>
</dbReference>
<protein>
    <recommendedName>
        <fullName evidence="2">U3 small nucleolar RNA-associated protein NOL7 C-terminal domain-containing protein</fullName>
    </recommendedName>
</protein>
<feature type="compositionally biased region" description="Acidic residues" evidence="1">
    <location>
        <begin position="32"/>
        <end position="45"/>
    </location>
</feature>
<feature type="domain" description="U3 small nucleolar RNA-associated protein NOL7 C-terminal" evidence="2">
    <location>
        <begin position="160"/>
        <end position="222"/>
    </location>
</feature>
<reference evidence="3" key="1">
    <citation type="submission" date="2021-01" db="EMBL/GenBank/DDBJ databases">
        <authorList>
            <person name="Zahm M."/>
            <person name="Roques C."/>
            <person name="Cabau C."/>
            <person name="Klopp C."/>
            <person name="Donnadieu C."/>
            <person name="Jouanno E."/>
            <person name="Lampietro C."/>
            <person name="Louis A."/>
            <person name="Herpin A."/>
            <person name="Echchiki A."/>
            <person name="Berthelot C."/>
            <person name="Parey E."/>
            <person name="Roest-Crollius H."/>
            <person name="Braasch I."/>
            <person name="Postlethwait J."/>
            <person name="Bobe J."/>
            <person name="Montfort J."/>
            <person name="Bouchez O."/>
            <person name="Begum T."/>
            <person name="Mejri S."/>
            <person name="Adams A."/>
            <person name="Chen W.-J."/>
            <person name="Guiguen Y."/>
        </authorList>
    </citation>
    <scope>NUCLEOTIDE SEQUENCE</scope>
    <source>
        <strain evidence="3">YG-15Mar2019-1</strain>
        <tissue evidence="3">Brain</tissue>
    </source>
</reference>
<dbReference type="EMBL" id="JAFDVH010000024">
    <property type="protein sequence ID" value="KAG7455351.1"/>
    <property type="molecule type" value="Genomic_DNA"/>
</dbReference>
<proteinExistence type="predicted"/>
<dbReference type="PANTHER" id="PTHR32337:SF2">
    <property type="entry name" value="NUCLEOLAR PROTEIN 7"/>
    <property type="match status" value="1"/>
</dbReference>
<feature type="region of interest" description="Disordered" evidence="1">
    <location>
        <begin position="1"/>
        <end position="47"/>
    </location>
</feature>
<sequence length="245" mass="27950">MAKKQHGKSDAPMGKQKNKKMAENIHLGVASSEDDDDEAPEEVTFEDSKAIALRSMKEAIATARREKELLKEKRRKRQELFQEQKKRRLLPDDILEEIDSAVPKKPKASKVQAEKEGSQEEASSSGVEGSEKSDAEEEEEQKKKKKKKKRGNRQSLKGNYSVTRVKDQSLASKQKQSALDFIHSHLYGAGSNRTTNNHLLSLQNKRAQKKSAAPQFVDKQWGTEKKMKAEKFKKRWQNQQMVETS</sequence>
<evidence type="ECO:0000313" key="4">
    <source>
        <dbReference type="Proteomes" id="UP001046870"/>
    </source>
</evidence>
<dbReference type="Proteomes" id="UP001046870">
    <property type="component" value="Chromosome 24"/>
</dbReference>
<comment type="caution">
    <text evidence="3">The sequence shown here is derived from an EMBL/GenBank/DDBJ whole genome shotgun (WGS) entry which is preliminary data.</text>
</comment>
<dbReference type="OrthoDB" id="9907143at2759"/>